<keyword evidence="11" id="KW-1185">Reference proteome</keyword>
<dbReference type="Gene3D" id="3.40.710.10">
    <property type="entry name" value="DD-peptidase/beta-lactamase superfamily"/>
    <property type="match status" value="1"/>
</dbReference>
<evidence type="ECO:0000256" key="5">
    <source>
        <dbReference type="ARBA" id="ARBA00022984"/>
    </source>
</evidence>
<dbReference type="PRINTS" id="PR00725">
    <property type="entry name" value="DADACBPTASE1"/>
</dbReference>
<dbReference type="InterPro" id="IPR012338">
    <property type="entry name" value="Beta-lactam/transpept-like"/>
</dbReference>
<feature type="domain" description="Peptidase S11 D-alanyl-D-alanine carboxypeptidase A N-terminal" evidence="9">
    <location>
        <begin position="18"/>
        <end position="244"/>
    </location>
</feature>
<evidence type="ECO:0000259" key="9">
    <source>
        <dbReference type="Pfam" id="PF00768"/>
    </source>
</evidence>
<comment type="similarity">
    <text evidence="1 7">Belongs to the peptidase S11 family.</text>
</comment>
<feature type="signal peptide" evidence="8">
    <location>
        <begin position="1"/>
        <end position="20"/>
    </location>
</feature>
<feature type="chain" id="PRO_5045443660" evidence="8">
    <location>
        <begin position="21"/>
        <end position="266"/>
    </location>
</feature>
<dbReference type="Proteomes" id="UP000682982">
    <property type="component" value="Unassembled WGS sequence"/>
</dbReference>
<evidence type="ECO:0000256" key="8">
    <source>
        <dbReference type="SAM" id="SignalP"/>
    </source>
</evidence>
<sequence length="266" mass="29300">MMRLRYLVWIFFFCASSAYAKSFDSEHILVVDDASGKVILEKNANNITPIASLTKLMTAMLVIDSHAAMDEKITVEEADVDKVKHSSSRLPVGSTLTRGEMLQIALMSSENRAASALARHYPGGYPAFVAAAAAKMKALGMTQTVIVEPTGLSPQNVSTAADLMKLAKAASQYKLIREVTSDEAEQLHVRRRDIEFHNTNSLVGKNGWKILLSKTGFTNEAGSCLIMQILIAKKKATMVILKARAKSTRLRDIVNIRRLLEARFDD</sequence>
<dbReference type="GO" id="GO:0016787">
    <property type="term" value="F:hydrolase activity"/>
    <property type="evidence" value="ECO:0007669"/>
    <property type="project" value="UniProtKB-KW"/>
</dbReference>
<keyword evidence="6" id="KW-0961">Cell wall biogenesis/degradation</keyword>
<evidence type="ECO:0000256" key="6">
    <source>
        <dbReference type="ARBA" id="ARBA00023316"/>
    </source>
</evidence>
<evidence type="ECO:0000313" key="10">
    <source>
        <dbReference type="EMBL" id="MBR7791115.1"/>
    </source>
</evidence>
<keyword evidence="4" id="KW-0133">Cell shape</keyword>
<comment type="caution">
    <text evidence="10">The sequence shown here is derived from an EMBL/GenBank/DDBJ whole genome shotgun (WGS) entry which is preliminary data.</text>
</comment>
<evidence type="ECO:0000256" key="4">
    <source>
        <dbReference type="ARBA" id="ARBA00022960"/>
    </source>
</evidence>
<dbReference type="InterPro" id="IPR018044">
    <property type="entry name" value="Peptidase_S11"/>
</dbReference>
<evidence type="ECO:0000256" key="2">
    <source>
        <dbReference type="ARBA" id="ARBA00022729"/>
    </source>
</evidence>
<accession>A0ABS5GXE0</accession>
<dbReference type="PANTHER" id="PTHR21581:SF26">
    <property type="entry name" value="D-ALANYL-D-ALANINE ENDOPEPTIDASE"/>
    <property type="match status" value="1"/>
</dbReference>
<keyword evidence="2 8" id="KW-0732">Signal</keyword>
<dbReference type="PANTHER" id="PTHR21581">
    <property type="entry name" value="D-ALANYL-D-ALANINE CARBOXYPEPTIDASE"/>
    <property type="match status" value="1"/>
</dbReference>
<evidence type="ECO:0000313" key="11">
    <source>
        <dbReference type="Proteomes" id="UP000682982"/>
    </source>
</evidence>
<keyword evidence="5" id="KW-0573">Peptidoglycan synthesis</keyword>
<dbReference type="InterPro" id="IPR001967">
    <property type="entry name" value="Peptidase_S11_N"/>
</dbReference>
<evidence type="ECO:0000256" key="3">
    <source>
        <dbReference type="ARBA" id="ARBA00022801"/>
    </source>
</evidence>
<gene>
    <name evidence="10" type="ORF">KDM87_00780</name>
</gene>
<organism evidence="10 11">
    <name type="scientific">Undibacterium rivi</name>
    <dbReference type="NCBI Taxonomy" id="2828729"/>
    <lineage>
        <taxon>Bacteria</taxon>
        <taxon>Pseudomonadati</taxon>
        <taxon>Pseudomonadota</taxon>
        <taxon>Betaproteobacteria</taxon>
        <taxon>Burkholderiales</taxon>
        <taxon>Oxalobacteraceae</taxon>
        <taxon>Undibacterium</taxon>
    </lineage>
</organism>
<dbReference type="Pfam" id="PF00768">
    <property type="entry name" value="Peptidase_S11"/>
    <property type="match status" value="1"/>
</dbReference>
<evidence type="ECO:0000256" key="7">
    <source>
        <dbReference type="RuleBase" id="RU004016"/>
    </source>
</evidence>
<dbReference type="SUPFAM" id="SSF56601">
    <property type="entry name" value="beta-lactamase/transpeptidase-like"/>
    <property type="match status" value="1"/>
</dbReference>
<keyword evidence="3 10" id="KW-0378">Hydrolase</keyword>
<protein>
    <submittedName>
        <fullName evidence="10">Serine hydrolase</fullName>
    </submittedName>
</protein>
<reference evidence="10 11" key="1">
    <citation type="submission" date="2021-04" db="EMBL/GenBank/DDBJ databases">
        <title>novel species isolated from subtropical streams in China.</title>
        <authorList>
            <person name="Lu H."/>
        </authorList>
    </citation>
    <scope>NUCLEOTIDE SEQUENCE [LARGE SCALE GENOMIC DNA]</scope>
    <source>
        <strain evidence="10 11">FT147W</strain>
    </source>
</reference>
<proteinExistence type="inferred from homology"/>
<dbReference type="EMBL" id="JAGSPK010000001">
    <property type="protein sequence ID" value="MBR7791115.1"/>
    <property type="molecule type" value="Genomic_DNA"/>
</dbReference>
<dbReference type="RefSeq" id="WP_212677343.1">
    <property type="nucleotide sequence ID" value="NZ_JAGSPK010000001.1"/>
</dbReference>
<evidence type="ECO:0000256" key="1">
    <source>
        <dbReference type="ARBA" id="ARBA00007164"/>
    </source>
</evidence>
<name>A0ABS5GXE0_9BURK</name>